<keyword evidence="1" id="KW-1185">Reference proteome</keyword>
<gene>
    <name evidence="2" type="primary">LOC136082264</name>
</gene>
<organism evidence="1 2">
    <name type="scientific">Hydra vulgaris</name>
    <name type="common">Hydra</name>
    <name type="synonym">Hydra attenuata</name>
    <dbReference type="NCBI Taxonomy" id="6087"/>
    <lineage>
        <taxon>Eukaryota</taxon>
        <taxon>Metazoa</taxon>
        <taxon>Cnidaria</taxon>
        <taxon>Hydrozoa</taxon>
        <taxon>Hydroidolina</taxon>
        <taxon>Anthoathecata</taxon>
        <taxon>Aplanulata</taxon>
        <taxon>Hydridae</taxon>
        <taxon>Hydra</taxon>
    </lineage>
</organism>
<accession>A0ABM4C5T7</accession>
<sequence>MTNSMKTSDVSIFQKEKIDLCQVNTIKKLLASFRMSSDSPQCILQRRRDIEHLISSFVETLFESPNKRASGGEYCCSPKCDKFMSRLGNPNSALIKCMR</sequence>
<protein>
    <submittedName>
        <fullName evidence="2">Uncharacterized protein LOC136082264 isoform X2</fullName>
    </submittedName>
</protein>
<name>A0ABM4C5T7_HYDVU</name>
<reference evidence="2" key="1">
    <citation type="submission" date="2025-08" db="UniProtKB">
        <authorList>
            <consortium name="RefSeq"/>
        </authorList>
    </citation>
    <scope>IDENTIFICATION</scope>
</reference>
<dbReference type="Proteomes" id="UP001652625">
    <property type="component" value="Chromosome 07"/>
</dbReference>
<dbReference type="GeneID" id="136082264"/>
<evidence type="ECO:0000313" key="2">
    <source>
        <dbReference type="RefSeq" id="XP_065656950.1"/>
    </source>
</evidence>
<proteinExistence type="predicted"/>
<dbReference type="RefSeq" id="XP_065656950.1">
    <property type="nucleotide sequence ID" value="XM_065800878.1"/>
</dbReference>
<evidence type="ECO:0000313" key="1">
    <source>
        <dbReference type="Proteomes" id="UP001652625"/>
    </source>
</evidence>